<proteinExistence type="predicted"/>
<organism evidence="1 2">
    <name type="scientific">Prevotella histicola</name>
    <dbReference type="NCBI Taxonomy" id="470565"/>
    <lineage>
        <taxon>Bacteria</taxon>
        <taxon>Pseudomonadati</taxon>
        <taxon>Bacteroidota</taxon>
        <taxon>Bacteroidia</taxon>
        <taxon>Bacteroidales</taxon>
        <taxon>Prevotellaceae</taxon>
        <taxon>Prevotella</taxon>
    </lineage>
</organism>
<name>A0A930HYN2_9BACT</name>
<dbReference type="InterPro" id="IPR029055">
    <property type="entry name" value="Ntn_hydrolases_N"/>
</dbReference>
<sequence length="423" mass="48409">MTAIVAVLNKHAVAIAADSAVTMGDTHKVVNSANKIFTLSKYHPVAVMTYSSAAFMGVPWDIIIKEYRKELGKDSFDKLKDYVKDFITFLHKRHFFCDEQTQRDYLMLQLDSFVKSCREELSFQNGVAQEKQTEKDLRQKFISYKKYLENSEKCTEFKNYTFADFKKYAYATIVEYTDKEKLNLSDDLCEAFFYYLSANVETSISTGLVFVGYGEKEIYPSLYPLNISLAVDKHLRYSCDKRSIVEISDRGCATSIIPFAQIDVTQTIVRGINPTFQDILYKVINNTASNVLKLIAEQLTKNDSTKVMAPIIQRLDTSPLAKQAIELIQQEMFSRYTEPLLHTVIGLDKEDMANMAESFISLTSLVRRMQPGEETVGGPVDVAVISKGDGFIWINRKHYFKPELNASFFQNYFRNEQYGKNSI</sequence>
<protein>
    <submittedName>
        <fullName evidence="1">Uncharacterized protein</fullName>
    </submittedName>
</protein>
<evidence type="ECO:0000313" key="1">
    <source>
        <dbReference type="EMBL" id="MBF1414625.1"/>
    </source>
</evidence>
<dbReference type="Proteomes" id="UP000757461">
    <property type="component" value="Unassembled WGS sequence"/>
</dbReference>
<evidence type="ECO:0000313" key="2">
    <source>
        <dbReference type="Proteomes" id="UP000757461"/>
    </source>
</evidence>
<comment type="caution">
    <text evidence="1">The sequence shown here is derived from an EMBL/GenBank/DDBJ whole genome shotgun (WGS) entry which is preliminary data.</text>
</comment>
<dbReference type="SUPFAM" id="SSF56235">
    <property type="entry name" value="N-terminal nucleophile aminohydrolases (Ntn hydrolases)"/>
    <property type="match status" value="1"/>
</dbReference>
<accession>A0A930HYN2</accession>
<dbReference type="AlphaFoldDB" id="A0A930HYN2"/>
<gene>
    <name evidence="1" type="ORF">HXN33_03480</name>
</gene>
<dbReference type="EMBL" id="JABZSQ010000040">
    <property type="protein sequence ID" value="MBF1414625.1"/>
    <property type="molecule type" value="Genomic_DNA"/>
</dbReference>
<reference evidence="1" key="1">
    <citation type="submission" date="2020-04" db="EMBL/GenBank/DDBJ databases">
        <title>Deep metagenomics examines the oral microbiome during advanced dental caries in children, revealing novel taxa and co-occurrences with host molecules.</title>
        <authorList>
            <person name="Baker J.L."/>
            <person name="Morton J.T."/>
            <person name="Dinis M."/>
            <person name="Alvarez R."/>
            <person name="Tran N.C."/>
            <person name="Knight R."/>
            <person name="Edlund A."/>
        </authorList>
    </citation>
    <scope>NUCLEOTIDE SEQUENCE</scope>
    <source>
        <strain evidence="1">JCVI_25_bin.9</strain>
    </source>
</reference>